<evidence type="ECO:0000256" key="2">
    <source>
        <dbReference type="ARBA" id="ARBA00022475"/>
    </source>
</evidence>
<feature type="transmembrane region" description="Helical" evidence="6">
    <location>
        <begin position="260"/>
        <end position="286"/>
    </location>
</feature>
<protein>
    <submittedName>
        <fullName evidence="7">Flippase-like domain-containing protein</fullName>
    </submittedName>
</protein>
<proteinExistence type="predicted"/>
<evidence type="ECO:0000313" key="8">
    <source>
        <dbReference type="Proteomes" id="UP000826651"/>
    </source>
</evidence>
<keyword evidence="8" id="KW-1185">Reference proteome</keyword>
<comment type="subcellular location">
    <subcellularLocation>
        <location evidence="1">Cell membrane</location>
        <topology evidence="1">Multi-pass membrane protein</topology>
    </subcellularLocation>
</comment>
<organism evidence="7 8">
    <name type="scientific">Occultella gossypii</name>
    <dbReference type="NCBI Taxonomy" id="2800820"/>
    <lineage>
        <taxon>Bacteria</taxon>
        <taxon>Bacillati</taxon>
        <taxon>Actinomycetota</taxon>
        <taxon>Actinomycetes</taxon>
        <taxon>Micrococcales</taxon>
        <taxon>Ruaniaceae</taxon>
        <taxon>Occultella</taxon>
    </lineage>
</organism>
<evidence type="ECO:0000256" key="5">
    <source>
        <dbReference type="ARBA" id="ARBA00023136"/>
    </source>
</evidence>
<keyword evidence="4 6" id="KW-1133">Transmembrane helix</keyword>
<keyword evidence="5 6" id="KW-0472">Membrane</keyword>
<sequence>MGIVAAVAALALCAKALIDSWSTVSTAIATADPRWLALALLASAGAMFGLAVLWKRTLATFDAVHPIREVSSWYFVGELGKYIPGGIWPVVGRGELAARGGVSRGLAYTSTLLSLALMCVGAALACGLLAPFLTADGGRVGPEMALLALVPIGVVCAHPSISARLLSVLDRFTKGRVRIAAPPFGTMLSLILGAVPTWLLVGGASVAVTHALGYEQLPARIAFAAIAAWIVGFLAVPVPAGAGVREILFVAVSGLEPGPAVAVAAIARLLLMVVDAGGGILGLLWLRAARGLRTPTPPEGGSLG</sequence>
<keyword evidence="2" id="KW-1003">Cell membrane</keyword>
<evidence type="ECO:0000256" key="6">
    <source>
        <dbReference type="SAM" id="Phobius"/>
    </source>
</evidence>
<dbReference type="Proteomes" id="UP000826651">
    <property type="component" value="Unassembled WGS sequence"/>
</dbReference>
<keyword evidence="3 6" id="KW-0812">Transmembrane</keyword>
<evidence type="ECO:0000256" key="4">
    <source>
        <dbReference type="ARBA" id="ARBA00022989"/>
    </source>
</evidence>
<accession>A0ABS7S7T2</accession>
<feature type="transmembrane region" description="Helical" evidence="6">
    <location>
        <begin position="187"/>
        <end position="209"/>
    </location>
</feature>
<comment type="caution">
    <text evidence="7">The sequence shown here is derived from an EMBL/GenBank/DDBJ whole genome shotgun (WGS) entry which is preliminary data.</text>
</comment>
<feature type="transmembrane region" description="Helical" evidence="6">
    <location>
        <begin position="221"/>
        <end position="240"/>
    </location>
</feature>
<name>A0ABS7S7T2_9MICO</name>
<dbReference type="InterPro" id="IPR022791">
    <property type="entry name" value="L-PG_synthase/AglD"/>
</dbReference>
<evidence type="ECO:0000313" key="7">
    <source>
        <dbReference type="EMBL" id="MBZ2196414.1"/>
    </source>
</evidence>
<reference evidence="7 8" key="1">
    <citation type="submission" date="2021-04" db="EMBL/GenBank/DDBJ databases">
        <title>Ruania sp. nov., isolated from sandy soil of mangrove forest.</title>
        <authorList>
            <person name="Ge X."/>
            <person name="Huang R."/>
            <person name="Liu W."/>
        </authorList>
    </citation>
    <scope>NUCLEOTIDE SEQUENCE [LARGE SCALE GENOMIC DNA]</scope>
    <source>
        <strain evidence="7 8">N2-46</strain>
    </source>
</reference>
<dbReference type="EMBL" id="JAGSHT010000010">
    <property type="protein sequence ID" value="MBZ2196414.1"/>
    <property type="molecule type" value="Genomic_DNA"/>
</dbReference>
<evidence type="ECO:0000256" key="3">
    <source>
        <dbReference type="ARBA" id="ARBA00022692"/>
    </source>
</evidence>
<gene>
    <name evidence="7" type="ORF">KCQ71_09645</name>
</gene>
<dbReference type="RefSeq" id="WP_223405257.1">
    <property type="nucleotide sequence ID" value="NZ_JAGSHT010000010.1"/>
</dbReference>
<feature type="transmembrane region" description="Helical" evidence="6">
    <location>
        <begin position="111"/>
        <end position="133"/>
    </location>
</feature>
<dbReference type="Pfam" id="PF03706">
    <property type="entry name" value="LPG_synthase_TM"/>
    <property type="match status" value="1"/>
</dbReference>
<feature type="transmembrane region" description="Helical" evidence="6">
    <location>
        <begin position="145"/>
        <end position="167"/>
    </location>
</feature>
<feature type="transmembrane region" description="Helical" evidence="6">
    <location>
        <begin position="36"/>
        <end position="53"/>
    </location>
</feature>
<evidence type="ECO:0000256" key="1">
    <source>
        <dbReference type="ARBA" id="ARBA00004651"/>
    </source>
</evidence>